<accession>A0A554XJ77</accession>
<dbReference type="SUPFAM" id="SSF53383">
    <property type="entry name" value="PLP-dependent transferases"/>
    <property type="match status" value="1"/>
</dbReference>
<comment type="caution">
    <text evidence="5">The sequence shown here is derived from an EMBL/GenBank/DDBJ whole genome shotgun (WGS) entry which is preliminary data.</text>
</comment>
<dbReference type="Pfam" id="PF00155">
    <property type="entry name" value="Aminotran_1_2"/>
    <property type="match status" value="1"/>
</dbReference>
<dbReference type="GO" id="GO:0010285">
    <property type="term" value="F:L,L-diaminopimelate aminotransferase activity"/>
    <property type="evidence" value="ECO:0007669"/>
    <property type="project" value="UniProtKB-EC"/>
</dbReference>
<dbReference type="GO" id="GO:0030170">
    <property type="term" value="F:pyridoxal phosphate binding"/>
    <property type="evidence" value="ECO:0007669"/>
    <property type="project" value="InterPro"/>
</dbReference>
<reference evidence="5 6" key="1">
    <citation type="submission" date="2019-07" db="EMBL/GenBank/DDBJ databases">
        <title>Tepidimonas charontis SPSP-6 draft genome.</title>
        <authorList>
            <person name="Da Costa M.S."/>
            <person name="Froufe H.J.C."/>
            <person name="Egas C."/>
            <person name="Albuquerque L."/>
        </authorList>
    </citation>
    <scope>NUCLEOTIDE SEQUENCE [LARGE SCALE GENOMIC DNA]</scope>
    <source>
        <strain evidence="5 6">SPSP-6</strain>
    </source>
</reference>
<dbReference type="EC" id="2.6.1.83" evidence="5"/>
<evidence type="ECO:0000256" key="3">
    <source>
        <dbReference type="ARBA" id="ARBA00022679"/>
    </source>
</evidence>
<keyword evidence="2 5" id="KW-0032">Aminotransferase</keyword>
<organism evidence="5 6">
    <name type="scientific">Tepidimonas charontis</name>
    <dbReference type="NCBI Taxonomy" id="2267262"/>
    <lineage>
        <taxon>Bacteria</taxon>
        <taxon>Pseudomonadati</taxon>
        <taxon>Pseudomonadota</taxon>
        <taxon>Betaproteobacteria</taxon>
        <taxon>Burkholderiales</taxon>
        <taxon>Tepidimonas</taxon>
    </lineage>
</organism>
<dbReference type="EMBL" id="VJON01000004">
    <property type="protein sequence ID" value="TSE35875.1"/>
    <property type="molecule type" value="Genomic_DNA"/>
</dbReference>
<evidence type="ECO:0000256" key="2">
    <source>
        <dbReference type="ARBA" id="ARBA00022576"/>
    </source>
</evidence>
<dbReference type="NCBIfam" id="TIGR03538">
    <property type="entry name" value="DapC_gpp"/>
    <property type="match status" value="1"/>
</dbReference>
<gene>
    <name evidence="5" type="primary">dapL</name>
    <name evidence="5" type="ORF">Tchar_00455</name>
</gene>
<dbReference type="InterPro" id="IPR015421">
    <property type="entry name" value="PyrdxlP-dep_Trfase_major"/>
</dbReference>
<dbReference type="InterPro" id="IPR019878">
    <property type="entry name" value="DapC_beta/gammaproteobac"/>
</dbReference>
<dbReference type="InterPro" id="IPR004839">
    <property type="entry name" value="Aminotransferase_I/II_large"/>
</dbReference>
<dbReference type="Gene3D" id="3.40.640.10">
    <property type="entry name" value="Type I PLP-dependent aspartate aminotransferase-like (Major domain)"/>
    <property type="match status" value="1"/>
</dbReference>
<proteinExistence type="predicted"/>
<dbReference type="GO" id="GO:0009089">
    <property type="term" value="P:lysine biosynthetic process via diaminopimelate"/>
    <property type="evidence" value="ECO:0007669"/>
    <property type="project" value="InterPro"/>
</dbReference>
<dbReference type="AlphaFoldDB" id="A0A554XJ77"/>
<evidence type="ECO:0000259" key="4">
    <source>
        <dbReference type="Pfam" id="PF00155"/>
    </source>
</evidence>
<dbReference type="Gene3D" id="3.90.1150.10">
    <property type="entry name" value="Aspartate Aminotransferase, domain 1"/>
    <property type="match status" value="1"/>
</dbReference>
<dbReference type="PANTHER" id="PTHR42832:SF3">
    <property type="entry name" value="L-GLUTAMINE--4-(METHYLSULFANYL)-2-OXOBUTANOATE AMINOTRANSFERASE"/>
    <property type="match status" value="1"/>
</dbReference>
<evidence type="ECO:0000256" key="1">
    <source>
        <dbReference type="ARBA" id="ARBA00001933"/>
    </source>
</evidence>
<feature type="domain" description="Aminotransferase class I/classII large" evidence="4">
    <location>
        <begin position="40"/>
        <end position="404"/>
    </location>
</feature>
<protein>
    <submittedName>
        <fullName evidence="5">LL-diaminopimelate aminotransferase</fullName>
        <ecNumber evidence="5">2.6.1.83</ecNumber>
    </submittedName>
</protein>
<dbReference type="InterPro" id="IPR015422">
    <property type="entry name" value="PyrdxlP-dep_Trfase_small"/>
</dbReference>
<keyword evidence="3 5" id="KW-0808">Transferase</keyword>
<comment type="cofactor">
    <cofactor evidence="1">
        <name>pyridoxal 5'-phosphate</name>
        <dbReference type="ChEBI" id="CHEBI:597326"/>
    </cofactor>
</comment>
<name>A0A554XJ77_9BURK</name>
<keyword evidence="6" id="KW-1185">Reference proteome</keyword>
<sequence length="419" mass="45823">MDDANHLPLNPLLQRLQPYPFERLRALLAGVVPEPQWRPINLGIGEPRHPTPAVLKDALHAAIERTDAGLAVYPATAGTTALRQACARWVQRRYGVTLDPDTQVLPTLGSREALFALAQVVIDPRAFATGEEPVVVCPNPFYQIYEGAALLAGAQPWYAPCDPARNFAVDWDRVPASVWARTRLLYACSPGNPTGAVMPLAEWERLFALSDRYGFVIASDECYSEIYFRDEPPLGALQAAQLLGRSGFERLIVLTSLSKRSNAPGLRSGFVAGDAKLIRAFTLYRTYHGSAMSVAVQQASAAAWDDEAHVQANRAQYREKFERVTPLLAQVLDVRLPDAGFYLWAGVPGGDDLAFARALHAHYNVTVLPGRFLARDVDGRNPGAGRVRLALVAELDECLEAAERIVRFVRTASASSPAS</sequence>
<dbReference type="CDD" id="cd00609">
    <property type="entry name" value="AAT_like"/>
    <property type="match status" value="1"/>
</dbReference>
<dbReference type="InterPro" id="IPR050881">
    <property type="entry name" value="LL-DAP_aminotransferase"/>
</dbReference>
<dbReference type="PANTHER" id="PTHR42832">
    <property type="entry name" value="AMINO ACID AMINOTRANSFERASE"/>
    <property type="match status" value="1"/>
</dbReference>
<dbReference type="InterPro" id="IPR015424">
    <property type="entry name" value="PyrdxlP-dep_Trfase"/>
</dbReference>
<evidence type="ECO:0000313" key="6">
    <source>
        <dbReference type="Proteomes" id="UP000318294"/>
    </source>
</evidence>
<dbReference type="GO" id="GO:0009016">
    <property type="term" value="F:succinyldiaminopimelate transaminase activity"/>
    <property type="evidence" value="ECO:0007669"/>
    <property type="project" value="InterPro"/>
</dbReference>
<evidence type="ECO:0000313" key="5">
    <source>
        <dbReference type="EMBL" id="TSE35875.1"/>
    </source>
</evidence>
<dbReference type="Proteomes" id="UP000318294">
    <property type="component" value="Unassembled WGS sequence"/>
</dbReference>